<dbReference type="EMBL" id="SEYY01000724">
    <property type="protein sequence ID" value="KAB7506614.1"/>
    <property type="molecule type" value="Genomic_DNA"/>
</dbReference>
<dbReference type="Proteomes" id="UP000326759">
    <property type="component" value="Unassembled WGS sequence"/>
</dbReference>
<feature type="transmembrane region" description="Helical" evidence="9">
    <location>
        <begin position="93"/>
        <end position="115"/>
    </location>
</feature>
<dbReference type="OrthoDB" id="5579088at2759"/>
<feature type="transmembrane region" description="Helical" evidence="9">
    <location>
        <begin position="54"/>
        <end position="73"/>
    </location>
</feature>
<accession>A0A5N5TKB7</accession>
<dbReference type="GO" id="GO:0019915">
    <property type="term" value="P:lipid storage"/>
    <property type="evidence" value="ECO:0007669"/>
    <property type="project" value="InterPro"/>
</dbReference>
<dbReference type="GO" id="GO:0008654">
    <property type="term" value="P:phospholipid biosynthetic process"/>
    <property type="evidence" value="ECO:0007669"/>
    <property type="project" value="TreeGrafter"/>
</dbReference>
<feature type="transmembrane region" description="Helical" evidence="9">
    <location>
        <begin position="250"/>
        <end position="268"/>
    </location>
</feature>
<evidence type="ECO:0000256" key="4">
    <source>
        <dbReference type="ARBA" id="ARBA00022824"/>
    </source>
</evidence>
<proteinExistence type="inferred from homology"/>
<keyword evidence="5 9" id="KW-1133">Transmembrane helix</keyword>
<gene>
    <name evidence="10" type="ORF">Anas_02302</name>
</gene>
<keyword evidence="3" id="KW-0378">Hydrolase</keyword>
<evidence type="ECO:0000256" key="3">
    <source>
        <dbReference type="ARBA" id="ARBA00022801"/>
    </source>
</evidence>
<dbReference type="PANTHER" id="PTHR23129">
    <property type="entry name" value="ACYL-COENZYME A DIPHOSPHATASE FITM2"/>
    <property type="match status" value="1"/>
</dbReference>
<feature type="transmembrane region" description="Helical" evidence="9">
    <location>
        <begin position="220"/>
        <end position="244"/>
    </location>
</feature>
<dbReference type="HAMAP" id="MF_03230">
    <property type="entry name" value="FITM2"/>
    <property type="match status" value="1"/>
</dbReference>
<comment type="subcellular location">
    <subcellularLocation>
        <location evidence="1">Endoplasmic reticulum membrane</location>
        <topology evidence="1">Multi-pass membrane protein</topology>
    </subcellularLocation>
</comment>
<evidence type="ECO:0000256" key="1">
    <source>
        <dbReference type="ARBA" id="ARBA00004477"/>
    </source>
</evidence>
<evidence type="ECO:0000313" key="11">
    <source>
        <dbReference type="Proteomes" id="UP000326759"/>
    </source>
</evidence>
<feature type="compositionally biased region" description="Basic and acidic residues" evidence="8">
    <location>
        <begin position="323"/>
        <end position="340"/>
    </location>
</feature>
<evidence type="ECO:0000256" key="8">
    <source>
        <dbReference type="SAM" id="MobiDB-lite"/>
    </source>
</evidence>
<sequence length="379" mass="43898">MSQGSTRRPPIEKGRWAAKGTKPLPEQASVQHVLSVMLIHVCRKVLFIATEVKITLYSIALFFGSLVCDFLPIPKMYMSSKENLFNQYFVKIGWAWTLAVVGSFIYFTSLTYGCGRKEIVKRHMSRMLIGTGFWLFWSQFFFNYVENQTGVCLGKAILKDKYTCNGNGFQWHSFDISGHAFLLVYINLLLVEEAKAIVGWEGIRDLLRENYETWTPVIRFLFLCMTFVSLLSDVMLACTVIYFHTMPQKVAGGVIAIGTWYFTYRFWFKYESSPGLPGKGLFSYQHLVDRSKESFGAKRRTSIVKDPKDLPTFMGMPIYSNVKDRERKREEDREEDRSTLTEEPEFNRSLPKADNSRFIPKGDFFSPEPRYGRKPRKVN</sequence>
<protein>
    <submittedName>
        <fullName evidence="10">FIT family protein</fullName>
    </submittedName>
</protein>
<evidence type="ECO:0000256" key="9">
    <source>
        <dbReference type="SAM" id="Phobius"/>
    </source>
</evidence>
<keyword evidence="6" id="KW-0443">Lipid metabolism</keyword>
<keyword evidence="11" id="KW-1185">Reference proteome</keyword>
<dbReference type="GO" id="GO:0010945">
    <property type="term" value="F:coenzyme A diphosphatase activity"/>
    <property type="evidence" value="ECO:0007669"/>
    <property type="project" value="InterPro"/>
</dbReference>
<dbReference type="AlphaFoldDB" id="A0A5N5TKB7"/>
<evidence type="ECO:0000256" key="7">
    <source>
        <dbReference type="ARBA" id="ARBA00023136"/>
    </source>
</evidence>
<comment type="caution">
    <text evidence="10">The sequence shown here is derived from an EMBL/GenBank/DDBJ whole genome shotgun (WGS) entry which is preliminary data.</text>
</comment>
<keyword evidence="4" id="KW-0256">Endoplasmic reticulum</keyword>
<name>A0A5N5TKB7_9CRUS</name>
<feature type="transmembrane region" description="Helical" evidence="9">
    <location>
        <begin position="127"/>
        <end position="145"/>
    </location>
</feature>
<dbReference type="InterPro" id="IPR019388">
    <property type="entry name" value="FIT"/>
</dbReference>
<organism evidence="10 11">
    <name type="scientific">Armadillidium nasatum</name>
    <dbReference type="NCBI Taxonomy" id="96803"/>
    <lineage>
        <taxon>Eukaryota</taxon>
        <taxon>Metazoa</taxon>
        <taxon>Ecdysozoa</taxon>
        <taxon>Arthropoda</taxon>
        <taxon>Crustacea</taxon>
        <taxon>Multicrustacea</taxon>
        <taxon>Malacostraca</taxon>
        <taxon>Eumalacostraca</taxon>
        <taxon>Peracarida</taxon>
        <taxon>Isopoda</taxon>
        <taxon>Oniscidea</taxon>
        <taxon>Crinocheta</taxon>
        <taxon>Armadillidiidae</taxon>
        <taxon>Armadillidium</taxon>
    </lineage>
</organism>
<evidence type="ECO:0000256" key="2">
    <source>
        <dbReference type="ARBA" id="ARBA00022692"/>
    </source>
</evidence>
<dbReference type="InterPro" id="IPR046401">
    <property type="entry name" value="FITM1/2"/>
</dbReference>
<reference evidence="10 11" key="1">
    <citation type="journal article" date="2019" name="PLoS Biol.">
        <title>Sex chromosomes control vertical transmission of feminizing Wolbachia symbionts in an isopod.</title>
        <authorList>
            <person name="Becking T."/>
            <person name="Chebbi M.A."/>
            <person name="Giraud I."/>
            <person name="Moumen B."/>
            <person name="Laverre T."/>
            <person name="Caubet Y."/>
            <person name="Peccoud J."/>
            <person name="Gilbert C."/>
            <person name="Cordaux R."/>
        </authorList>
    </citation>
    <scope>NUCLEOTIDE SEQUENCE [LARGE SCALE GENOMIC DNA]</scope>
    <source>
        <strain evidence="10">ANa2</strain>
        <tissue evidence="10">Whole body excluding digestive tract and cuticle</tissue>
    </source>
</reference>
<evidence type="ECO:0000256" key="6">
    <source>
        <dbReference type="ARBA" id="ARBA00023098"/>
    </source>
</evidence>
<keyword evidence="2 9" id="KW-0812">Transmembrane</keyword>
<dbReference type="GO" id="GO:0034389">
    <property type="term" value="P:lipid droplet organization"/>
    <property type="evidence" value="ECO:0007669"/>
    <property type="project" value="InterPro"/>
</dbReference>
<keyword evidence="7 9" id="KW-0472">Membrane</keyword>
<dbReference type="PANTHER" id="PTHR23129:SF0">
    <property type="entry name" value="ACYL-COENZYME A DIPHOSPHATASE FITM2"/>
    <property type="match status" value="1"/>
</dbReference>
<evidence type="ECO:0000313" key="10">
    <source>
        <dbReference type="EMBL" id="KAB7506614.1"/>
    </source>
</evidence>
<feature type="region of interest" description="Disordered" evidence="8">
    <location>
        <begin position="323"/>
        <end position="379"/>
    </location>
</feature>
<dbReference type="Pfam" id="PF10261">
    <property type="entry name" value="FIT"/>
    <property type="match status" value="2"/>
</dbReference>
<evidence type="ECO:0000256" key="5">
    <source>
        <dbReference type="ARBA" id="ARBA00022989"/>
    </source>
</evidence>
<dbReference type="GO" id="GO:0005789">
    <property type="term" value="C:endoplasmic reticulum membrane"/>
    <property type="evidence" value="ECO:0007669"/>
    <property type="project" value="UniProtKB-SubCell"/>
</dbReference>